<dbReference type="EMBL" id="CP135996">
    <property type="protein sequence ID" value="WOC32288.1"/>
    <property type="molecule type" value="Genomic_DNA"/>
</dbReference>
<feature type="transmembrane region" description="Helical" evidence="2">
    <location>
        <begin position="76"/>
        <end position="97"/>
    </location>
</feature>
<evidence type="ECO:0000313" key="4">
    <source>
        <dbReference type="Proteomes" id="UP001300604"/>
    </source>
</evidence>
<feature type="transmembrane region" description="Helical" evidence="2">
    <location>
        <begin position="46"/>
        <end position="64"/>
    </location>
</feature>
<keyword evidence="4" id="KW-1185">Reference proteome</keyword>
<reference evidence="4" key="1">
    <citation type="submission" date="2024-06" db="EMBL/GenBank/DDBJ databases">
        <title>Caproicibacterium argilliputei sp. nov, a novel caproic acid producing anaerobic bacterium isolated from pit mud.</title>
        <authorList>
            <person name="Zeng C."/>
        </authorList>
    </citation>
    <scope>NUCLEOTIDE SEQUENCE [LARGE SCALE GENOMIC DNA]</scope>
    <source>
        <strain evidence="4">ZCY20-5</strain>
    </source>
</reference>
<keyword evidence="2" id="KW-0812">Transmembrane</keyword>
<feature type="region of interest" description="Disordered" evidence="1">
    <location>
        <begin position="202"/>
        <end position="240"/>
    </location>
</feature>
<feature type="compositionally biased region" description="Basic and acidic residues" evidence="1">
    <location>
        <begin position="230"/>
        <end position="240"/>
    </location>
</feature>
<evidence type="ECO:0000313" key="3">
    <source>
        <dbReference type="EMBL" id="WOC32288.1"/>
    </source>
</evidence>
<accession>A0AA97DAZ2</accession>
<gene>
    <name evidence="3" type="ORF">PXC00_00030</name>
</gene>
<keyword evidence="2" id="KW-0472">Membrane</keyword>
<dbReference type="KEGG" id="carl:PXC00_00030"/>
<evidence type="ECO:0000256" key="2">
    <source>
        <dbReference type="SAM" id="Phobius"/>
    </source>
</evidence>
<dbReference type="Proteomes" id="UP001300604">
    <property type="component" value="Chromosome"/>
</dbReference>
<proteinExistence type="predicted"/>
<reference evidence="3 4" key="2">
    <citation type="submission" date="2024-06" db="EMBL/GenBank/DDBJ databases">
        <title>Caproicibacterium argilliputei sp. nov, a novel caproic acid producing anaerobic bacterium isolated from pit mud.</title>
        <authorList>
            <person name="Xia S."/>
        </authorList>
    </citation>
    <scope>NUCLEOTIDE SEQUENCE [LARGE SCALE GENOMIC DNA]</scope>
    <source>
        <strain evidence="3 4">ZCY20-5</strain>
    </source>
</reference>
<dbReference type="AlphaFoldDB" id="A0AA97DAZ2"/>
<reference evidence="4" key="3">
    <citation type="submission" date="2024-06" db="EMBL/GenBank/DDBJ databases">
        <authorList>
            <person name="Zeng C."/>
        </authorList>
    </citation>
    <scope>NUCLEOTIDE SEQUENCE [LARGE SCALE GENOMIC DNA]</scope>
    <source>
        <strain evidence="4">ZCY20-5</strain>
    </source>
</reference>
<organism evidence="3 4">
    <name type="scientific">Caproicibacterium argilliputei</name>
    <dbReference type="NCBI Taxonomy" id="3030016"/>
    <lineage>
        <taxon>Bacteria</taxon>
        <taxon>Bacillati</taxon>
        <taxon>Bacillota</taxon>
        <taxon>Clostridia</taxon>
        <taxon>Eubacteriales</taxon>
        <taxon>Oscillospiraceae</taxon>
        <taxon>Caproicibacterium</taxon>
    </lineage>
</organism>
<dbReference type="RefSeq" id="WP_275845900.1">
    <property type="nucleotide sequence ID" value="NZ_CP135996.1"/>
</dbReference>
<evidence type="ECO:0000256" key="1">
    <source>
        <dbReference type="SAM" id="MobiDB-lite"/>
    </source>
</evidence>
<keyword evidence="2" id="KW-1133">Transmembrane helix</keyword>
<protein>
    <submittedName>
        <fullName evidence="3">Uncharacterized protein</fullName>
    </submittedName>
</protein>
<name>A0AA97DAZ2_9FIRM</name>
<sequence>MKKLQYPQCPYCGKKVNPLLAFTLKNQGEYRCTKCSGISNIALDGAVYKLAVSMVLAAAAVFLVEELLVRRFLWYSALLVLLPFLIFYVLSPLFLELKRPVIKRRRMERRVPNSTTGGLYEGPYGTPGRRADDPTVYVPSTFGHSIIQPQADEDPAVEEPTIPVSSFVGGRPRPPFPQEDDFSAEVGRFGLRKSVKQFEENLGENAEPVFYTRPKGGSPQRGGFRAYRPPLDDRQEDGHA</sequence>